<keyword evidence="4" id="KW-0731">Sigma factor</keyword>
<name>A0ABQ1UZU3_9NOCA</name>
<evidence type="ECO:0000256" key="4">
    <source>
        <dbReference type="ARBA" id="ARBA00023082"/>
    </source>
</evidence>
<evidence type="ECO:0000256" key="3">
    <source>
        <dbReference type="ARBA" id="ARBA00023015"/>
    </source>
</evidence>
<feature type="domain" description="RNA polymerase sigma-70 region 2" evidence="7">
    <location>
        <begin position="11"/>
        <end position="75"/>
    </location>
</feature>
<evidence type="ECO:0000256" key="6">
    <source>
        <dbReference type="ARBA" id="ARBA00023163"/>
    </source>
</evidence>
<dbReference type="Pfam" id="PF08281">
    <property type="entry name" value="Sigma70_r4_2"/>
    <property type="match status" value="1"/>
</dbReference>
<evidence type="ECO:0000313" key="10">
    <source>
        <dbReference type="Proteomes" id="UP000632454"/>
    </source>
</evidence>
<evidence type="ECO:0000256" key="2">
    <source>
        <dbReference type="ARBA" id="ARBA00011344"/>
    </source>
</evidence>
<comment type="caution">
    <text evidence="9">The sequence shown here is derived from an EMBL/GenBank/DDBJ whole genome shotgun (WGS) entry which is preliminary data.</text>
</comment>
<dbReference type="InterPro" id="IPR036388">
    <property type="entry name" value="WH-like_DNA-bd_sf"/>
</dbReference>
<reference evidence="10" key="1">
    <citation type="journal article" date="2019" name="Int. J. Syst. Evol. Microbiol.">
        <title>The Global Catalogue of Microorganisms (GCM) 10K type strain sequencing project: providing services to taxonomists for standard genome sequencing and annotation.</title>
        <authorList>
            <consortium name="The Broad Institute Genomics Platform"/>
            <consortium name="The Broad Institute Genome Sequencing Center for Infectious Disease"/>
            <person name="Wu L."/>
            <person name="Ma J."/>
        </authorList>
    </citation>
    <scope>NUCLEOTIDE SEQUENCE [LARGE SCALE GENOMIC DNA]</scope>
    <source>
        <strain evidence="10">CCM 7855</strain>
    </source>
</reference>
<dbReference type="InterPro" id="IPR007627">
    <property type="entry name" value="RNA_pol_sigma70_r2"/>
</dbReference>
<dbReference type="Proteomes" id="UP000632454">
    <property type="component" value="Unassembled WGS sequence"/>
</dbReference>
<organism evidence="9 10">
    <name type="scientific">Williamsia phyllosphaerae</name>
    <dbReference type="NCBI Taxonomy" id="885042"/>
    <lineage>
        <taxon>Bacteria</taxon>
        <taxon>Bacillati</taxon>
        <taxon>Actinomycetota</taxon>
        <taxon>Actinomycetes</taxon>
        <taxon>Mycobacteriales</taxon>
        <taxon>Nocardiaceae</taxon>
        <taxon>Williamsia</taxon>
    </lineage>
</organism>
<protein>
    <submittedName>
        <fullName evidence="9">Sigma factor</fullName>
    </submittedName>
</protein>
<dbReference type="NCBIfam" id="TIGR02937">
    <property type="entry name" value="sigma70-ECF"/>
    <property type="match status" value="1"/>
</dbReference>
<dbReference type="InterPro" id="IPR013324">
    <property type="entry name" value="RNA_pol_sigma_r3/r4-like"/>
</dbReference>
<dbReference type="InterPro" id="IPR014284">
    <property type="entry name" value="RNA_pol_sigma-70_dom"/>
</dbReference>
<dbReference type="InterPro" id="IPR013249">
    <property type="entry name" value="RNA_pol_sigma70_r4_t2"/>
</dbReference>
<keyword evidence="3" id="KW-0805">Transcription regulation</keyword>
<comment type="similarity">
    <text evidence="1">Belongs to the sigma-70 factor family. ECF subfamily.</text>
</comment>
<dbReference type="Gene3D" id="1.10.10.10">
    <property type="entry name" value="Winged helix-like DNA-binding domain superfamily/Winged helix DNA-binding domain"/>
    <property type="match status" value="1"/>
</dbReference>
<sequence length="301" mass="32373">MTGSSTHADTFTHLRPLLFTIAYEITGSTTDADDILQESYLRWAAVDLDTVRDVRSYVASIVTRQSLNTLRASARRREEYVGPWLPEPLRMPETIGAAGDPEADVVLGESVSMAMMVVLESLGPDERAVFVLREVFGFSHSEIAEAVGKSVDAVRQSAGRARSHVQARRRRFESTPAAVDEITTAFLSTTLSGDLQGLMNILAPDAVLISDGGGKVNAARRPIHGADKIARFLIGIARWELPELGLESAIYNGGPALVISSRGVVDSVFVLEVVGGVVAGVYAVRNPDKLAAVLTPFDIAR</sequence>
<proteinExistence type="inferred from homology"/>
<dbReference type="InterPro" id="IPR052704">
    <property type="entry name" value="ECF_Sigma-70_Domain"/>
</dbReference>
<dbReference type="InterPro" id="IPR013325">
    <property type="entry name" value="RNA_pol_sigma_r2"/>
</dbReference>
<evidence type="ECO:0000256" key="5">
    <source>
        <dbReference type="ARBA" id="ARBA00023125"/>
    </source>
</evidence>
<keyword evidence="5" id="KW-0238">DNA-binding</keyword>
<evidence type="ECO:0000259" key="7">
    <source>
        <dbReference type="Pfam" id="PF04542"/>
    </source>
</evidence>
<accession>A0ABQ1UZU3</accession>
<feature type="domain" description="RNA polymerase sigma factor 70 region 4 type 2" evidence="8">
    <location>
        <begin position="114"/>
        <end position="164"/>
    </location>
</feature>
<dbReference type="SUPFAM" id="SSF88659">
    <property type="entry name" value="Sigma3 and sigma4 domains of RNA polymerase sigma factors"/>
    <property type="match status" value="1"/>
</dbReference>
<dbReference type="SUPFAM" id="SSF54427">
    <property type="entry name" value="NTF2-like"/>
    <property type="match status" value="1"/>
</dbReference>
<keyword evidence="10" id="KW-1185">Reference proteome</keyword>
<dbReference type="InterPro" id="IPR032710">
    <property type="entry name" value="NTF2-like_dom_sf"/>
</dbReference>
<dbReference type="SUPFAM" id="SSF88946">
    <property type="entry name" value="Sigma2 domain of RNA polymerase sigma factors"/>
    <property type="match status" value="1"/>
</dbReference>
<dbReference type="PANTHER" id="PTHR30173">
    <property type="entry name" value="SIGMA 19 FACTOR"/>
    <property type="match status" value="1"/>
</dbReference>
<evidence type="ECO:0000313" key="9">
    <source>
        <dbReference type="EMBL" id="GGF32094.1"/>
    </source>
</evidence>
<dbReference type="Pfam" id="PF04542">
    <property type="entry name" value="Sigma70_r2"/>
    <property type="match status" value="1"/>
</dbReference>
<gene>
    <name evidence="9" type="ORF">GCM10007298_29960</name>
</gene>
<comment type="subunit">
    <text evidence="2">Interacts transiently with the RNA polymerase catalytic core formed by RpoA, RpoB, RpoC and RpoZ (2 alpha, 1 beta, 1 beta' and 1 omega subunit) to form the RNA polymerase holoenzyme that can initiate transcription.</text>
</comment>
<evidence type="ECO:0000259" key="8">
    <source>
        <dbReference type="Pfam" id="PF08281"/>
    </source>
</evidence>
<evidence type="ECO:0000256" key="1">
    <source>
        <dbReference type="ARBA" id="ARBA00010641"/>
    </source>
</evidence>
<keyword evidence="6" id="KW-0804">Transcription</keyword>
<dbReference type="PANTHER" id="PTHR30173:SF36">
    <property type="entry name" value="ECF RNA POLYMERASE SIGMA FACTOR SIGJ"/>
    <property type="match status" value="1"/>
</dbReference>
<dbReference type="Gene3D" id="1.10.1740.10">
    <property type="match status" value="1"/>
</dbReference>
<dbReference type="NCBIfam" id="NF007214">
    <property type="entry name" value="PRK09636.1"/>
    <property type="match status" value="1"/>
</dbReference>
<dbReference type="EMBL" id="BMCS01000002">
    <property type="protein sequence ID" value="GGF32094.1"/>
    <property type="molecule type" value="Genomic_DNA"/>
</dbReference>